<sequence length="317" mass="36670">MSKIKRLERLLLSINSKKHFTLKELADEFQVSTRTIQRDLLNLIEMGLPIVSEFGPHGGYRIENDRILPPIGFTELEASAILYRIQMYKEAAFPFQLQSKSIENKLNHYLPDDAKENGEQIKKRLSVHLPLPPHHSLAPILLEAAVKQKIVTILYQMDNQKMYCNIQLIGMYSENGEWFCPAFCYSLMDFHIFKLTDIQNAVINYEPMEVKDFSNVTIHNWAAEISPKSYLKLDAEITPGGLPYCRSHPFLNQFLNKINENPESLKGNILVTYLEKVAEYLWPLKTNIIIHSPKEIKELHAQWAREICAKDEAILNM</sequence>
<dbReference type="EMBL" id="LRFC01000001">
    <property type="protein sequence ID" value="KZE69389.1"/>
    <property type="molecule type" value="Genomic_DNA"/>
</dbReference>
<evidence type="ECO:0000256" key="2">
    <source>
        <dbReference type="ARBA" id="ARBA00023163"/>
    </source>
</evidence>
<gene>
    <name evidence="4" type="ORF">AWM68_03740</name>
</gene>
<dbReference type="InterPro" id="IPR051534">
    <property type="entry name" value="CBASS_pafABC_assoc_protein"/>
</dbReference>
<dbReference type="Proteomes" id="UP000076567">
    <property type="component" value="Unassembled WGS sequence"/>
</dbReference>
<proteinExistence type="predicted"/>
<dbReference type="SUPFAM" id="SSF46785">
    <property type="entry name" value="Winged helix' DNA-binding domain"/>
    <property type="match status" value="1"/>
</dbReference>
<dbReference type="PROSITE" id="PS51000">
    <property type="entry name" value="HTH_DEOR_2"/>
    <property type="match status" value="1"/>
</dbReference>
<comment type="caution">
    <text evidence="4">The sequence shown here is derived from an EMBL/GenBank/DDBJ whole genome shotgun (WGS) entry which is preliminary data.</text>
</comment>
<dbReference type="AlphaFoldDB" id="A0A163SM15"/>
<dbReference type="Pfam" id="PF08279">
    <property type="entry name" value="HTH_11"/>
    <property type="match status" value="1"/>
</dbReference>
<evidence type="ECO:0000313" key="5">
    <source>
        <dbReference type="Proteomes" id="UP000076567"/>
    </source>
</evidence>
<dbReference type="GO" id="GO:0003700">
    <property type="term" value="F:DNA-binding transcription factor activity"/>
    <property type="evidence" value="ECO:0007669"/>
    <property type="project" value="InterPro"/>
</dbReference>
<dbReference type="SMART" id="SM00420">
    <property type="entry name" value="HTH_DEOR"/>
    <property type="match status" value="1"/>
</dbReference>
<protein>
    <recommendedName>
        <fullName evidence="3">HTH deoR-type domain-containing protein</fullName>
    </recommendedName>
</protein>
<dbReference type="InterPro" id="IPR036388">
    <property type="entry name" value="WH-like_DNA-bd_sf"/>
</dbReference>
<dbReference type="OrthoDB" id="9815009at2"/>
<dbReference type="RefSeq" id="WP_066236986.1">
    <property type="nucleotide sequence ID" value="NZ_LRFC01000001.1"/>
</dbReference>
<keyword evidence="5" id="KW-1185">Reference proteome</keyword>
<dbReference type="InterPro" id="IPR001034">
    <property type="entry name" value="DeoR_HTH"/>
</dbReference>
<keyword evidence="1" id="KW-0805">Transcription regulation</keyword>
<dbReference type="InterPro" id="IPR013196">
    <property type="entry name" value="HTH_11"/>
</dbReference>
<evidence type="ECO:0000313" key="4">
    <source>
        <dbReference type="EMBL" id="KZE69389.1"/>
    </source>
</evidence>
<dbReference type="Gene3D" id="1.10.10.10">
    <property type="entry name" value="Winged helix-like DNA-binding domain superfamily/Winged helix DNA-binding domain"/>
    <property type="match status" value="1"/>
</dbReference>
<keyword evidence="2" id="KW-0804">Transcription</keyword>
<organism evidence="4 5">
    <name type="scientific">Fictibacillus phosphorivorans</name>
    <dbReference type="NCBI Taxonomy" id="1221500"/>
    <lineage>
        <taxon>Bacteria</taxon>
        <taxon>Bacillati</taxon>
        <taxon>Bacillota</taxon>
        <taxon>Bacilli</taxon>
        <taxon>Bacillales</taxon>
        <taxon>Fictibacillaceae</taxon>
        <taxon>Fictibacillus</taxon>
    </lineage>
</organism>
<feature type="domain" description="HTH deoR-type" evidence="3">
    <location>
        <begin position="3"/>
        <end position="62"/>
    </location>
</feature>
<reference evidence="5" key="1">
    <citation type="submission" date="2016-01" db="EMBL/GenBank/DDBJ databases">
        <title>Draft genome of Chromobacterium sp. F49.</title>
        <authorList>
            <person name="Hong K.W."/>
        </authorList>
    </citation>
    <scope>NUCLEOTIDE SEQUENCE [LARGE SCALE GENOMIC DNA]</scope>
    <source>
        <strain evidence="5">P7IIIA</strain>
    </source>
</reference>
<accession>A0A163SM15</accession>
<dbReference type="InterPro" id="IPR036390">
    <property type="entry name" value="WH_DNA-bd_sf"/>
</dbReference>
<dbReference type="PANTHER" id="PTHR34580:SF9">
    <property type="entry name" value="SLL5097 PROTEIN"/>
    <property type="match status" value="1"/>
</dbReference>
<dbReference type="PANTHER" id="PTHR34580">
    <property type="match status" value="1"/>
</dbReference>
<evidence type="ECO:0000256" key="1">
    <source>
        <dbReference type="ARBA" id="ARBA00023015"/>
    </source>
</evidence>
<name>A0A163SM15_9BACL</name>
<evidence type="ECO:0000259" key="3">
    <source>
        <dbReference type="PROSITE" id="PS51000"/>
    </source>
</evidence>